<keyword evidence="2" id="KW-1185">Reference proteome</keyword>
<accession>A0ABS5AJR8</accession>
<sequence length="129" mass="13990">MKGRLGQQAALLVTAPLVDLLGVPAHLHGQSGYYWTPGPDEDCLSGLFVPGRETDLILYRTDGRQDLSGHIIGHELYHLLCNHTPPLIQAGATPRTARTKASLTAGYLVVPVLVSLMPRSEKPRRSPTC</sequence>
<comment type="caution">
    <text evidence="1">The sequence shown here is derived from an EMBL/GenBank/DDBJ whole genome shotgun (WGS) entry which is preliminary data.</text>
</comment>
<dbReference type="Proteomes" id="UP001519363">
    <property type="component" value="Unassembled WGS sequence"/>
</dbReference>
<evidence type="ECO:0008006" key="3">
    <source>
        <dbReference type="Google" id="ProtNLM"/>
    </source>
</evidence>
<organism evidence="1 2">
    <name type="scientific">Crossiella equi</name>
    <dbReference type="NCBI Taxonomy" id="130796"/>
    <lineage>
        <taxon>Bacteria</taxon>
        <taxon>Bacillati</taxon>
        <taxon>Actinomycetota</taxon>
        <taxon>Actinomycetes</taxon>
        <taxon>Pseudonocardiales</taxon>
        <taxon>Pseudonocardiaceae</taxon>
        <taxon>Crossiella</taxon>
    </lineage>
</organism>
<evidence type="ECO:0000313" key="1">
    <source>
        <dbReference type="EMBL" id="MBP2476622.1"/>
    </source>
</evidence>
<protein>
    <recommendedName>
        <fullName evidence="3">IrrE N-terminal-like domain-containing protein</fullName>
    </recommendedName>
</protein>
<proteinExistence type="predicted"/>
<reference evidence="1 2" key="1">
    <citation type="submission" date="2021-03" db="EMBL/GenBank/DDBJ databases">
        <title>Sequencing the genomes of 1000 actinobacteria strains.</title>
        <authorList>
            <person name="Klenk H.-P."/>
        </authorList>
    </citation>
    <scope>NUCLEOTIDE SEQUENCE [LARGE SCALE GENOMIC DNA]</scope>
    <source>
        <strain evidence="1 2">DSM 44580</strain>
    </source>
</reference>
<dbReference type="RefSeq" id="WP_143342560.1">
    <property type="nucleotide sequence ID" value="NZ_JAGIOO010000001.1"/>
</dbReference>
<evidence type="ECO:0000313" key="2">
    <source>
        <dbReference type="Proteomes" id="UP001519363"/>
    </source>
</evidence>
<dbReference type="EMBL" id="JAGIOO010000001">
    <property type="protein sequence ID" value="MBP2476622.1"/>
    <property type="molecule type" value="Genomic_DNA"/>
</dbReference>
<gene>
    <name evidence="1" type="ORF">JOF53_005494</name>
</gene>
<name>A0ABS5AJR8_9PSEU</name>